<dbReference type="OrthoDB" id="6134357at2759"/>
<dbReference type="InterPro" id="IPR003591">
    <property type="entry name" value="Leu-rich_rpt_typical-subtyp"/>
</dbReference>
<dbReference type="AlphaFoldDB" id="A0A9D4RJM3"/>
<dbReference type="PANTHER" id="PTHR24373">
    <property type="entry name" value="SLIT RELATED LEUCINE-RICH REPEAT NEURONAL PROTEIN"/>
    <property type="match status" value="1"/>
</dbReference>
<organism evidence="5 6">
    <name type="scientific">Dreissena polymorpha</name>
    <name type="common">Zebra mussel</name>
    <name type="synonym">Mytilus polymorpha</name>
    <dbReference type="NCBI Taxonomy" id="45954"/>
    <lineage>
        <taxon>Eukaryota</taxon>
        <taxon>Metazoa</taxon>
        <taxon>Spiralia</taxon>
        <taxon>Lophotrochozoa</taxon>
        <taxon>Mollusca</taxon>
        <taxon>Bivalvia</taxon>
        <taxon>Autobranchia</taxon>
        <taxon>Heteroconchia</taxon>
        <taxon>Euheterodonta</taxon>
        <taxon>Imparidentia</taxon>
        <taxon>Neoheterodontei</taxon>
        <taxon>Myida</taxon>
        <taxon>Dreissenoidea</taxon>
        <taxon>Dreissenidae</taxon>
        <taxon>Dreissena</taxon>
    </lineage>
</organism>
<sequence length="423" mass="48390">MSDKSRVFVWTMLLSSLCHPIQAFLLSGGDVCFGICNCVEEMQRIIFLDETEVKLVRCEERDLRSIPNFAIQNLPTGFYPGGKNFTVDLHSNYIQTVPDKAFGDLPKLSNVDLFGIILYNNSISSVSDSAFLGLENTRVVLNFGLNNLTTIPRALRILRQIELLSIEENPIMTLEASMIEHISPLLQFSLNLTLYNSWPVELNNLHVQYFWLYGYSGNSFQNFDVHGIGQRGIELEIAGTDIVDLSDVICNNQINVSKLWLWDNYKVDIRHFERCSQGAVMQNILELELTSFFFGRIPNFVHTLNKLEFFRCAFSNITEINANDFRGLTELKVLYLDNNRITTIHPHAFDTNTKLRNLYLYHNMLTHIPDSVVNLNLESLDMDTIVCTCSNWQNLKQINSTFADSMYCMDNTNSVKNARDACP</sequence>
<dbReference type="SMART" id="SM00369">
    <property type="entry name" value="LRR_TYP"/>
    <property type="match status" value="4"/>
</dbReference>
<keyword evidence="6" id="KW-1185">Reference proteome</keyword>
<reference evidence="5" key="2">
    <citation type="submission" date="2020-11" db="EMBL/GenBank/DDBJ databases">
        <authorList>
            <person name="McCartney M.A."/>
            <person name="Auch B."/>
            <person name="Kono T."/>
            <person name="Mallez S."/>
            <person name="Becker A."/>
            <person name="Gohl D.M."/>
            <person name="Silverstein K.A.T."/>
            <person name="Koren S."/>
            <person name="Bechman K.B."/>
            <person name="Herman A."/>
            <person name="Abrahante J.E."/>
            <person name="Garbe J."/>
        </authorList>
    </citation>
    <scope>NUCLEOTIDE SEQUENCE</scope>
    <source>
        <strain evidence="5">Duluth1</strain>
        <tissue evidence="5">Whole animal</tissue>
    </source>
</reference>
<proteinExistence type="predicted"/>
<dbReference type="EMBL" id="JAIWYP010000002">
    <property type="protein sequence ID" value="KAH3870028.1"/>
    <property type="molecule type" value="Genomic_DNA"/>
</dbReference>
<evidence type="ECO:0000313" key="5">
    <source>
        <dbReference type="EMBL" id="KAH3870028.1"/>
    </source>
</evidence>
<dbReference type="GO" id="GO:0005615">
    <property type="term" value="C:extracellular space"/>
    <property type="evidence" value="ECO:0007669"/>
    <property type="project" value="TreeGrafter"/>
</dbReference>
<dbReference type="InterPro" id="IPR050328">
    <property type="entry name" value="Dev_Immune_Receptor"/>
</dbReference>
<keyword evidence="2 4" id="KW-0732">Signal</keyword>
<dbReference type="PROSITE" id="PS51450">
    <property type="entry name" value="LRR"/>
    <property type="match status" value="2"/>
</dbReference>
<reference evidence="5" key="1">
    <citation type="journal article" date="2019" name="bioRxiv">
        <title>The Genome of the Zebra Mussel, Dreissena polymorpha: A Resource for Invasive Species Research.</title>
        <authorList>
            <person name="McCartney M.A."/>
            <person name="Auch B."/>
            <person name="Kono T."/>
            <person name="Mallez S."/>
            <person name="Zhang Y."/>
            <person name="Obille A."/>
            <person name="Becker A."/>
            <person name="Abrahante J.E."/>
            <person name="Garbe J."/>
            <person name="Badalamenti J.P."/>
            <person name="Herman A."/>
            <person name="Mangelson H."/>
            <person name="Liachko I."/>
            <person name="Sullivan S."/>
            <person name="Sone E.D."/>
            <person name="Koren S."/>
            <person name="Silverstein K.A.T."/>
            <person name="Beckman K.B."/>
            <person name="Gohl D.M."/>
        </authorList>
    </citation>
    <scope>NUCLEOTIDE SEQUENCE</scope>
    <source>
        <strain evidence="5">Duluth1</strain>
        <tissue evidence="5">Whole animal</tissue>
    </source>
</reference>
<evidence type="ECO:0000256" key="3">
    <source>
        <dbReference type="ARBA" id="ARBA00022737"/>
    </source>
</evidence>
<evidence type="ECO:0000256" key="4">
    <source>
        <dbReference type="SAM" id="SignalP"/>
    </source>
</evidence>
<keyword evidence="3" id="KW-0677">Repeat</keyword>
<dbReference type="Proteomes" id="UP000828390">
    <property type="component" value="Unassembled WGS sequence"/>
</dbReference>
<accession>A0A9D4RJM3</accession>
<evidence type="ECO:0000313" key="6">
    <source>
        <dbReference type="Proteomes" id="UP000828390"/>
    </source>
</evidence>
<evidence type="ECO:0000256" key="1">
    <source>
        <dbReference type="ARBA" id="ARBA00022614"/>
    </source>
</evidence>
<feature type="signal peptide" evidence="4">
    <location>
        <begin position="1"/>
        <end position="23"/>
    </location>
</feature>
<dbReference type="Gene3D" id="3.80.10.10">
    <property type="entry name" value="Ribonuclease Inhibitor"/>
    <property type="match status" value="2"/>
</dbReference>
<evidence type="ECO:0000256" key="2">
    <source>
        <dbReference type="ARBA" id="ARBA00022729"/>
    </source>
</evidence>
<feature type="chain" id="PRO_5039479581" evidence="4">
    <location>
        <begin position="24"/>
        <end position="423"/>
    </location>
</feature>
<dbReference type="InterPro" id="IPR032675">
    <property type="entry name" value="LRR_dom_sf"/>
</dbReference>
<dbReference type="GO" id="GO:0031012">
    <property type="term" value="C:extracellular matrix"/>
    <property type="evidence" value="ECO:0007669"/>
    <property type="project" value="TreeGrafter"/>
</dbReference>
<dbReference type="SUPFAM" id="SSF52058">
    <property type="entry name" value="L domain-like"/>
    <property type="match status" value="1"/>
</dbReference>
<dbReference type="InterPro" id="IPR001611">
    <property type="entry name" value="Leu-rich_rpt"/>
</dbReference>
<keyword evidence="1" id="KW-0433">Leucine-rich repeat</keyword>
<name>A0A9D4RJM3_DREPO</name>
<dbReference type="Pfam" id="PF13855">
    <property type="entry name" value="LRR_8"/>
    <property type="match status" value="2"/>
</dbReference>
<comment type="caution">
    <text evidence="5">The sequence shown here is derived from an EMBL/GenBank/DDBJ whole genome shotgun (WGS) entry which is preliminary data.</text>
</comment>
<protein>
    <submittedName>
        <fullName evidence="5">Uncharacterized protein</fullName>
    </submittedName>
</protein>
<gene>
    <name evidence="5" type="ORF">DPMN_033207</name>
</gene>
<dbReference type="PANTHER" id="PTHR24373:SF370">
    <property type="entry name" value="FISH-LIPS, ISOFORM E"/>
    <property type="match status" value="1"/>
</dbReference>